<accession>A0A554LMJ7</accession>
<protein>
    <submittedName>
        <fullName evidence="1">Uncharacterized protein</fullName>
    </submittedName>
</protein>
<reference evidence="1 2" key="1">
    <citation type="submission" date="2017-07" db="EMBL/GenBank/DDBJ databases">
        <title>Mechanisms for carbon and nitrogen cycling indicate functional differentiation within the Candidate Phyla Radiation.</title>
        <authorList>
            <person name="Danczak R.E."/>
            <person name="Johnston M.D."/>
            <person name="Kenah C."/>
            <person name="Slattery M."/>
            <person name="Wrighton K.C."/>
            <person name="Wilkins M.J."/>
        </authorList>
    </citation>
    <scope>NUCLEOTIDE SEQUENCE [LARGE SCALE GENOMIC DNA]</scope>
    <source>
        <strain evidence="1">Athens1014_28</strain>
    </source>
</reference>
<proteinExistence type="predicted"/>
<sequence>MFFLKNFGLKAFFSFIFIFFAVAIIFSAPRAKAASFDLIQTPGDGRVFMKENFAKRHIKDFNTFLSWGFNTSMIRQVSRAEFDATPTAPQLTTVMNYNGNVYAIICGMKAHVASGEALVLNGFSWSDMQTFADPTFGMLPTAAPLTSSGVRAVHIPSEGRVYYIENGYRRWIPNSATWNDWKPFTGNFINSEGAKSLPLAPPVSRVLNYNGAVYVIVNGGKAYVPSGEALVLNNFSWSEMQTFADPTFGQMQTWTPLQSPRIIACGGGIYLAKGGKKHHIETWDAYINLGTQYVNVSSTACNSLPNGSGFGRLIQGPNGQVFWLEGNTRRYIPDPGTFSGYNFRVSDVRQVEQSVIDDVGPGSDMARWVSSLSGISIASTSGRTGKEQHLWTTSGENSDAGHYNLTGVPATGPYGGINLQNGVAGTGAFGKLDAGIEKWYITMRWGYCEWYEDFGIRDGDYPSTQTRNLNSGLKSWHLGKKVIVSNPANGRKIVAAVGESGPAIWVTNARGVTSGLSPEATDYIVGAAYGLGGNVLEYGWAVDQNLPLGPLNW</sequence>
<dbReference type="Proteomes" id="UP000316495">
    <property type="component" value="Unassembled WGS sequence"/>
</dbReference>
<evidence type="ECO:0000313" key="2">
    <source>
        <dbReference type="Proteomes" id="UP000316495"/>
    </source>
</evidence>
<comment type="caution">
    <text evidence="1">The sequence shown here is derived from an EMBL/GenBank/DDBJ whole genome shotgun (WGS) entry which is preliminary data.</text>
</comment>
<evidence type="ECO:0000313" key="1">
    <source>
        <dbReference type="EMBL" id="TSC94115.1"/>
    </source>
</evidence>
<gene>
    <name evidence="1" type="ORF">Athens101428_427</name>
</gene>
<dbReference type="AlphaFoldDB" id="A0A554LMJ7"/>
<dbReference type="EMBL" id="VMGN01000020">
    <property type="protein sequence ID" value="TSC94115.1"/>
    <property type="molecule type" value="Genomic_DNA"/>
</dbReference>
<organism evidence="1 2">
    <name type="scientific">Candidatus Berkelbacteria bacterium Athens1014_28</name>
    <dbReference type="NCBI Taxonomy" id="2017145"/>
    <lineage>
        <taxon>Bacteria</taxon>
        <taxon>Candidatus Berkelbacteria</taxon>
    </lineage>
</organism>
<name>A0A554LMJ7_9BACT</name>